<sequence length="102" mass="10920">MRCSPSHPEHNGVQGLERALRDKPDACILDIGLPDMDGNELARRLRQHPETAGALLIAATGYGGVQDRENTLAAGFDHHLVKPIDSSPLVDLLAPLRPAGPD</sequence>
<accession>A0A2G8TI14</accession>
<organism evidence="4 5">
    <name type="scientific">Massilia eurypsychrophila</name>
    <dbReference type="NCBI Taxonomy" id="1485217"/>
    <lineage>
        <taxon>Bacteria</taxon>
        <taxon>Pseudomonadati</taxon>
        <taxon>Pseudomonadota</taxon>
        <taxon>Betaproteobacteria</taxon>
        <taxon>Burkholderiales</taxon>
        <taxon>Oxalobacteraceae</taxon>
        <taxon>Telluria group</taxon>
        <taxon>Massilia</taxon>
    </lineage>
</organism>
<keyword evidence="5" id="KW-1185">Reference proteome</keyword>
<dbReference type="InterPro" id="IPR011006">
    <property type="entry name" value="CheY-like_superfamily"/>
</dbReference>
<evidence type="ECO:0000313" key="5">
    <source>
        <dbReference type="Proteomes" id="UP000230390"/>
    </source>
</evidence>
<evidence type="ECO:0000259" key="3">
    <source>
        <dbReference type="PROSITE" id="PS50110"/>
    </source>
</evidence>
<dbReference type="OrthoDB" id="5421695at2"/>
<dbReference type="SUPFAM" id="SSF52172">
    <property type="entry name" value="CheY-like"/>
    <property type="match status" value="1"/>
</dbReference>
<dbReference type="Proteomes" id="UP000230390">
    <property type="component" value="Unassembled WGS sequence"/>
</dbReference>
<protein>
    <recommendedName>
        <fullName evidence="3">Response regulatory domain-containing protein</fullName>
    </recommendedName>
</protein>
<dbReference type="PANTHER" id="PTHR44591">
    <property type="entry name" value="STRESS RESPONSE REGULATOR PROTEIN 1"/>
    <property type="match status" value="1"/>
</dbReference>
<keyword evidence="1 2" id="KW-0597">Phosphoprotein</keyword>
<dbReference type="Pfam" id="PF00072">
    <property type="entry name" value="Response_reg"/>
    <property type="match status" value="1"/>
</dbReference>
<evidence type="ECO:0000256" key="1">
    <source>
        <dbReference type="ARBA" id="ARBA00022553"/>
    </source>
</evidence>
<dbReference type="SMART" id="SM00448">
    <property type="entry name" value="REC"/>
    <property type="match status" value="1"/>
</dbReference>
<evidence type="ECO:0000313" key="4">
    <source>
        <dbReference type="EMBL" id="PIL45687.1"/>
    </source>
</evidence>
<reference evidence="4 5" key="1">
    <citation type="submission" date="2017-10" db="EMBL/GenBank/DDBJ databases">
        <title>Massilia psychrophilum sp. nov., a novel purple-pigmented bacterium isolated from Tianshan glacier, Xinjiang Municipality, China.</title>
        <authorList>
            <person name="Wang H."/>
        </authorList>
    </citation>
    <scope>NUCLEOTIDE SEQUENCE [LARGE SCALE GENOMIC DNA]</scope>
    <source>
        <strain evidence="4 5">JCM 30074</strain>
    </source>
</reference>
<proteinExistence type="predicted"/>
<feature type="domain" description="Response regulatory" evidence="3">
    <location>
        <begin position="1"/>
        <end position="97"/>
    </location>
</feature>
<dbReference type="EMBL" id="PDOC01000003">
    <property type="protein sequence ID" value="PIL45687.1"/>
    <property type="molecule type" value="Genomic_DNA"/>
</dbReference>
<evidence type="ECO:0000256" key="2">
    <source>
        <dbReference type="PROSITE-ProRule" id="PRU00169"/>
    </source>
</evidence>
<dbReference type="InterPro" id="IPR050595">
    <property type="entry name" value="Bact_response_regulator"/>
</dbReference>
<dbReference type="GO" id="GO:0000160">
    <property type="term" value="P:phosphorelay signal transduction system"/>
    <property type="evidence" value="ECO:0007669"/>
    <property type="project" value="InterPro"/>
</dbReference>
<dbReference type="PANTHER" id="PTHR44591:SF3">
    <property type="entry name" value="RESPONSE REGULATORY DOMAIN-CONTAINING PROTEIN"/>
    <property type="match status" value="1"/>
</dbReference>
<dbReference type="AlphaFoldDB" id="A0A2G8TI14"/>
<feature type="modified residue" description="4-aspartylphosphate" evidence="2">
    <location>
        <position position="30"/>
    </location>
</feature>
<comment type="caution">
    <text evidence="4">The sequence shown here is derived from an EMBL/GenBank/DDBJ whole genome shotgun (WGS) entry which is preliminary data.</text>
</comment>
<dbReference type="Gene3D" id="3.40.50.2300">
    <property type="match status" value="1"/>
</dbReference>
<name>A0A2G8TI14_9BURK</name>
<dbReference type="InterPro" id="IPR001789">
    <property type="entry name" value="Sig_transdc_resp-reg_receiver"/>
</dbReference>
<dbReference type="PROSITE" id="PS50110">
    <property type="entry name" value="RESPONSE_REGULATORY"/>
    <property type="match status" value="1"/>
</dbReference>
<gene>
    <name evidence="4" type="ORF">CR105_06310</name>
</gene>